<name>A0A0K0EAH5_STRER</name>
<dbReference type="PANTHER" id="PTHR31562">
    <property type="entry name" value="PROTEIN CBG18972"/>
    <property type="match status" value="1"/>
</dbReference>
<dbReference type="WBParaSite" id="SSTP_0000650000.1">
    <property type="protein sequence ID" value="SSTP_0000650000.1"/>
    <property type="gene ID" value="SSTP_0000650000"/>
</dbReference>
<accession>A0A0K0EAH5</accession>
<evidence type="ECO:0000313" key="1">
    <source>
        <dbReference type="WBParaSite" id="SSTP_0000650000.1"/>
    </source>
</evidence>
<dbReference type="PANTHER" id="PTHR31562:SF4">
    <property type="entry name" value="DUF268 DOMAIN-CONTAINING PROTEIN-RELATED"/>
    <property type="match status" value="1"/>
</dbReference>
<organism evidence="1">
    <name type="scientific">Strongyloides stercoralis</name>
    <name type="common">Threadworm</name>
    <dbReference type="NCBI Taxonomy" id="6248"/>
    <lineage>
        <taxon>Eukaryota</taxon>
        <taxon>Metazoa</taxon>
        <taxon>Ecdysozoa</taxon>
        <taxon>Nematoda</taxon>
        <taxon>Chromadorea</taxon>
        <taxon>Rhabditida</taxon>
        <taxon>Tylenchina</taxon>
        <taxon>Panagrolaimomorpha</taxon>
        <taxon>Strongyloidoidea</taxon>
        <taxon>Strongyloididae</taxon>
        <taxon>Strongyloides</taxon>
    </lineage>
</organism>
<evidence type="ECO:0008006" key="2">
    <source>
        <dbReference type="Google" id="ProtNLM"/>
    </source>
</evidence>
<dbReference type="STRING" id="6248.A0A0K0EAH5"/>
<dbReference type="Pfam" id="PF03314">
    <property type="entry name" value="DUF273"/>
    <property type="match status" value="1"/>
</dbReference>
<sequence length="177" mass="21010">MLDLRHCLLYNFALQVKDDIKYIVFVDGDIGVVNPLHRIEKYLPKNEEEIFFYDRTFNYEIMAGSYIVRNNFYGRMFINSFANYEFKVPEKNDGTDNVALQAVVLDFLNPISHPNKYRKCLAFYKFAKGFDLNMAFVSCMRHILELIDETPSDPDYHTYDKGKFKILRKLSSQRWAR</sequence>
<reference evidence="1" key="1">
    <citation type="submission" date="2015-08" db="UniProtKB">
        <authorList>
            <consortium name="WormBaseParasite"/>
        </authorList>
    </citation>
    <scope>IDENTIFICATION</scope>
</reference>
<dbReference type="AlphaFoldDB" id="A0A0K0EAH5"/>
<dbReference type="InterPro" id="IPR004988">
    <property type="entry name" value="DUF273"/>
</dbReference>
<dbReference type="Gene3D" id="3.90.550.10">
    <property type="entry name" value="Spore Coat Polysaccharide Biosynthesis Protein SpsA, Chain A"/>
    <property type="match status" value="1"/>
</dbReference>
<proteinExistence type="predicted"/>
<dbReference type="InterPro" id="IPR029044">
    <property type="entry name" value="Nucleotide-diphossugar_trans"/>
</dbReference>
<protein>
    <recommendedName>
        <fullName evidence="2">Nucleotide-diphospho-sugar transferase domain-containing protein</fullName>
    </recommendedName>
</protein>